<evidence type="ECO:0000313" key="2">
    <source>
        <dbReference type="EMBL" id="KAF7429932.1"/>
    </source>
</evidence>
<keyword evidence="3" id="KW-1185">Reference proteome</keyword>
<feature type="compositionally biased region" description="Basic and acidic residues" evidence="1">
    <location>
        <begin position="136"/>
        <end position="157"/>
    </location>
</feature>
<accession>A0A834P6H8</accession>
<feature type="compositionally biased region" description="Low complexity" evidence="1">
    <location>
        <begin position="89"/>
        <end position="111"/>
    </location>
</feature>
<gene>
    <name evidence="2" type="ORF">H0235_006330</name>
</gene>
<feature type="region of interest" description="Disordered" evidence="1">
    <location>
        <begin position="89"/>
        <end position="113"/>
    </location>
</feature>
<evidence type="ECO:0000256" key="1">
    <source>
        <dbReference type="SAM" id="MobiDB-lite"/>
    </source>
</evidence>
<dbReference type="Proteomes" id="UP000600918">
    <property type="component" value="Unassembled WGS sequence"/>
</dbReference>
<organism evidence="2 3">
    <name type="scientific">Vespula pensylvanica</name>
    <name type="common">Western yellow jacket</name>
    <name type="synonym">Wasp</name>
    <dbReference type="NCBI Taxonomy" id="30213"/>
    <lineage>
        <taxon>Eukaryota</taxon>
        <taxon>Metazoa</taxon>
        <taxon>Ecdysozoa</taxon>
        <taxon>Arthropoda</taxon>
        <taxon>Hexapoda</taxon>
        <taxon>Insecta</taxon>
        <taxon>Pterygota</taxon>
        <taxon>Neoptera</taxon>
        <taxon>Endopterygota</taxon>
        <taxon>Hymenoptera</taxon>
        <taxon>Apocrita</taxon>
        <taxon>Aculeata</taxon>
        <taxon>Vespoidea</taxon>
        <taxon>Vespidae</taxon>
        <taxon>Vespinae</taxon>
        <taxon>Vespula</taxon>
    </lineage>
</organism>
<feature type="region of interest" description="Disordered" evidence="1">
    <location>
        <begin position="136"/>
        <end position="171"/>
    </location>
</feature>
<proteinExistence type="predicted"/>
<name>A0A834P6H8_VESPE</name>
<feature type="compositionally biased region" description="Polar residues" evidence="1">
    <location>
        <begin position="158"/>
        <end position="171"/>
    </location>
</feature>
<dbReference type="EMBL" id="JACSDY010000004">
    <property type="protein sequence ID" value="KAF7429932.1"/>
    <property type="molecule type" value="Genomic_DNA"/>
</dbReference>
<protein>
    <submittedName>
        <fullName evidence="2">Uncharacterized protein</fullName>
    </submittedName>
</protein>
<evidence type="ECO:0000313" key="3">
    <source>
        <dbReference type="Proteomes" id="UP000600918"/>
    </source>
</evidence>
<comment type="caution">
    <text evidence="2">The sequence shown here is derived from an EMBL/GenBank/DDBJ whole genome shotgun (WGS) entry which is preliminary data.</text>
</comment>
<dbReference type="AlphaFoldDB" id="A0A834P6H8"/>
<reference evidence="2" key="1">
    <citation type="journal article" date="2020" name="G3 (Bethesda)">
        <title>High-Quality Assemblies for Three Invasive Social Wasps from the &lt;i&gt;Vespula&lt;/i&gt; Genus.</title>
        <authorList>
            <person name="Harrop T.W.R."/>
            <person name="Guhlin J."/>
            <person name="McLaughlin G.M."/>
            <person name="Permina E."/>
            <person name="Stockwell P."/>
            <person name="Gilligan J."/>
            <person name="Le Lec M.F."/>
            <person name="Gruber M.A.M."/>
            <person name="Quinn O."/>
            <person name="Lovegrove M."/>
            <person name="Duncan E.J."/>
            <person name="Remnant E.J."/>
            <person name="Van Eeckhoven J."/>
            <person name="Graham B."/>
            <person name="Knapp R.A."/>
            <person name="Langford K.W."/>
            <person name="Kronenberg Z."/>
            <person name="Press M.O."/>
            <person name="Eacker S.M."/>
            <person name="Wilson-Rankin E.E."/>
            <person name="Purcell J."/>
            <person name="Lester P.J."/>
            <person name="Dearden P.K."/>
        </authorList>
    </citation>
    <scope>NUCLEOTIDE SEQUENCE</scope>
    <source>
        <strain evidence="2">Volc-1</strain>
    </source>
</reference>
<sequence length="171" mass="19989">MEKEKEKDEEEEEEECCVPCSQSHKCGFAIRQRRITTTIAITTTILHRYHYHHHYHHHHHTTMTIVIVVTRNTYPIPLLSPSALPHLTSPHLTSPHHTSPHFTSPHLTSPHSRFHTHTRLNPFVLEVCNEITVERHEQQHRQQEYRRVEASRNEHRSSTSITNGSISLTTS</sequence>